<dbReference type="EMBL" id="JAIWYP010000001">
    <property type="protein sequence ID" value="KAH3890342.1"/>
    <property type="molecule type" value="Genomic_DNA"/>
</dbReference>
<dbReference type="Proteomes" id="UP000828390">
    <property type="component" value="Unassembled WGS sequence"/>
</dbReference>
<name>A0A9D4S572_DREPO</name>
<sequence length="50" mass="5284">MPRNKTHGRGKPQTVACPSPSPETGSDTDTQSVASSMHPAYSTVKLKKVS</sequence>
<proteinExistence type="predicted"/>
<protein>
    <submittedName>
        <fullName evidence="2">Uncharacterized protein</fullName>
    </submittedName>
</protein>
<gene>
    <name evidence="2" type="ORF">DPMN_014420</name>
</gene>
<feature type="region of interest" description="Disordered" evidence="1">
    <location>
        <begin position="1"/>
        <end position="50"/>
    </location>
</feature>
<reference evidence="2" key="1">
    <citation type="journal article" date="2019" name="bioRxiv">
        <title>The Genome of the Zebra Mussel, Dreissena polymorpha: A Resource for Invasive Species Research.</title>
        <authorList>
            <person name="McCartney M.A."/>
            <person name="Auch B."/>
            <person name="Kono T."/>
            <person name="Mallez S."/>
            <person name="Zhang Y."/>
            <person name="Obille A."/>
            <person name="Becker A."/>
            <person name="Abrahante J.E."/>
            <person name="Garbe J."/>
            <person name="Badalamenti J.P."/>
            <person name="Herman A."/>
            <person name="Mangelson H."/>
            <person name="Liachko I."/>
            <person name="Sullivan S."/>
            <person name="Sone E.D."/>
            <person name="Koren S."/>
            <person name="Silverstein K.A.T."/>
            <person name="Beckman K.B."/>
            <person name="Gohl D.M."/>
        </authorList>
    </citation>
    <scope>NUCLEOTIDE SEQUENCE</scope>
    <source>
        <strain evidence="2">Duluth1</strain>
        <tissue evidence="2">Whole animal</tissue>
    </source>
</reference>
<evidence type="ECO:0000256" key="1">
    <source>
        <dbReference type="SAM" id="MobiDB-lite"/>
    </source>
</evidence>
<dbReference type="AlphaFoldDB" id="A0A9D4S572"/>
<comment type="caution">
    <text evidence="2">The sequence shown here is derived from an EMBL/GenBank/DDBJ whole genome shotgun (WGS) entry which is preliminary data.</text>
</comment>
<keyword evidence="3" id="KW-1185">Reference proteome</keyword>
<feature type="compositionally biased region" description="Basic residues" evidence="1">
    <location>
        <begin position="1"/>
        <end position="10"/>
    </location>
</feature>
<evidence type="ECO:0000313" key="2">
    <source>
        <dbReference type="EMBL" id="KAH3890342.1"/>
    </source>
</evidence>
<evidence type="ECO:0000313" key="3">
    <source>
        <dbReference type="Proteomes" id="UP000828390"/>
    </source>
</evidence>
<feature type="compositionally biased region" description="Polar residues" evidence="1">
    <location>
        <begin position="22"/>
        <end position="35"/>
    </location>
</feature>
<reference evidence="2" key="2">
    <citation type="submission" date="2020-11" db="EMBL/GenBank/DDBJ databases">
        <authorList>
            <person name="McCartney M.A."/>
            <person name="Auch B."/>
            <person name="Kono T."/>
            <person name="Mallez S."/>
            <person name="Becker A."/>
            <person name="Gohl D.M."/>
            <person name="Silverstein K.A.T."/>
            <person name="Koren S."/>
            <person name="Bechman K.B."/>
            <person name="Herman A."/>
            <person name="Abrahante J.E."/>
            <person name="Garbe J."/>
        </authorList>
    </citation>
    <scope>NUCLEOTIDE SEQUENCE</scope>
    <source>
        <strain evidence="2">Duluth1</strain>
        <tissue evidence="2">Whole animal</tissue>
    </source>
</reference>
<accession>A0A9D4S572</accession>
<organism evidence="2 3">
    <name type="scientific">Dreissena polymorpha</name>
    <name type="common">Zebra mussel</name>
    <name type="synonym">Mytilus polymorpha</name>
    <dbReference type="NCBI Taxonomy" id="45954"/>
    <lineage>
        <taxon>Eukaryota</taxon>
        <taxon>Metazoa</taxon>
        <taxon>Spiralia</taxon>
        <taxon>Lophotrochozoa</taxon>
        <taxon>Mollusca</taxon>
        <taxon>Bivalvia</taxon>
        <taxon>Autobranchia</taxon>
        <taxon>Heteroconchia</taxon>
        <taxon>Euheterodonta</taxon>
        <taxon>Imparidentia</taxon>
        <taxon>Neoheterodontei</taxon>
        <taxon>Myida</taxon>
        <taxon>Dreissenoidea</taxon>
        <taxon>Dreissenidae</taxon>
        <taxon>Dreissena</taxon>
    </lineage>
</organism>